<dbReference type="AlphaFoldDB" id="A0A3N0EAX4"/>
<dbReference type="Proteomes" id="UP000269198">
    <property type="component" value="Unassembled WGS sequence"/>
</dbReference>
<dbReference type="Pfam" id="PF00079">
    <property type="entry name" value="Serpin"/>
    <property type="match status" value="1"/>
</dbReference>
<evidence type="ECO:0000313" key="4">
    <source>
        <dbReference type="Proteomes" id="UP000269198"/>
    </source>
</evidence>
<name>A0A3N0EAX4_9ACTN</name>
<dbReference type="RefSeq" id="WP_123201054.1">
    <property type="nucleotide sequence ID" value="NZ_RJMB01000008.1"/>
</dbReference>
<dbReference type="PANTHER" id="PTHR11461">
    <property type="entry name" value="SERINE PROTEASE INHIBITOR, SERPIN"/>
    <property type="match status" value="1"/>
</dbReference>
<feature type="domain" description="Serpin" evidence="2">
    <location>
        <begin position="19"/>
        <end position="359"/>
    </location>
</feature>
<dbReference type="SUPFAM" id="SSF56574">
    <property type="entry name" value="Serpins"/>
    <property type="match status" value="1"/>
</dbReference>
<keyword evidence="4" id="KW-1185">Reference proteome</keyword>
<dbReference type="InterPro" id="IPR042185">
    <property type="entry name" value="Serpin_sf_2"/>
</dbReference>
<dbReference type="Gene3D" id="2.30.39.10">
    <property type="entry name" value="Alpha-1-antitrypsin, domain 1"/>
    <property type="match status" value="1"/>
</dbReference>
<dbReference type="InterPro" id="IPR000215">
    <property type="entry name" value="Serpin_fam"/>
</dbReference>
<dbReference type="InterPro" id="IPR023796">
    <property type="entry name" value="Serpin_dom"/>
</dbReference>
<dbReference type="PANTHER" id="PTHR11461:SF211">
    <property type="entry name" value="GH10112P-RELATED"/>
    <property type="match status" value="1"/>
</dbReference>
<dbReference type="InterPro" id="IPR042178">
    <property type="entry name" value="Serpin_sf_1"/>
</dbReference>
<organism evidence="3 4">
    <name type="scientific">Halostreptopolyspora alba</name>
    <dbReference type="NCBI Taxonomy" id="2487137"/>
    <lineage>
        <taxon>Bacteria</taxon>
        <taxon>Bacillati</taxon>
        <taxon>Actinomycetota</taxon>
        <taxon>Actinomycetes</taxon>
        <taxon>Streptosporangiales</taxon>
        <taxon>Nocardiopsidaceae</taxon>
        <taxon>Halostreptopolyspora</taxon>
    </lineage>
</organism>
<comment type="caution">
    <text evidence="3">The sequence shown here is derived from an EMBL/GenBank/DDBJ whole genome shotgun (WGS) entry which is preliminary data.</text>
</comment>
<dbReference type="CDD" id="cd19590">
    <property type="entry name" value="serpin_thermopin-like"/>
    <property type="match status" value="1"/>
</dbReference>
<sequence>MAVSPASTALRPDHLDFALRLHAQLTRSDRSGLVWSPYSVACALGLVATGAGGATRDELTALLGSDLRAHLAALDEAVADGPELAASTGLWIRDDLGPRPEFEAALRDHRGSGVYTVDFPGDPDGARRTINEEVATLTRGLISELLPSGTVQDTTRALLVNALWVRLRWQEPFDPKRTSRERFHAPGGTRRVATMHRRGRLGYAETRGWRMVTLPGDHDLALDILLDDDSDAELAPRTLTELRRATSERDVALALPRFDLAHSEHLSGPLGGVGVRTCFTPRADLGGIAEHPLLIDEVVHRARLRVDEEGAEGAAATAVVMRTASFTRDRPVTFTVDRPFTFVLRRREAILFLGRVRDPQEPGSTR</sequence>
<dbReference type="EMBL" id="RJMB01000008">
    <property type="protein sequence ID" value="RNL85005.1"/>
    <property type="molecule type" value="Genomic_DNA"/>
</dbReference>
<proteinExistence type="inferred from homology"/>
<reference evidence="3 4" key="1">
    <citation type="submission" date="2018-11" db="EMBL/GenBank/DDBJ databases">
        <title>The genome draft of YIM 96095.</title>
        <authorList>
            <person name="Tang S.-K."/>
            <person name="Chunyu W.-X."/>
            <person name="Feng Y.-Z."/>
        </authorList>
    </citation>
    <scope>NUCLEOTIDE SEQUENCE [LARGE SCALE GENOMIC DNA]</scope>
    <source>
        <strain evidence="3 4">YIM 96095</strain>
    </source>
</reference>
<accession>A0A3N0EAX4</accession>
<dbReference type="SMART" id="SM00093">
    <property type="entry name" value="SERPIN"/>
    <property type="match status" value="1"/>
</dbReference>
<evidence type="ECO:0000313" key="3">
    <source>
        <dbReference type="EMBL" id="RNL85005.1"/>
    </source>
</evidence>
<dbReference type="Gene3D" id="3.30.497.10">
    <property type="entry name" value="Antithrombin, subunit I, domain 2"/>
    <property type="match status" value="1"/>
</dbReference>
<gene>
    <name evidence="3" type="ORF">EFW17_09960</name>
</gene>
<dbReference type="InterPro" id="IPR036186">
    <property type="entry name" value="Serpin_sf"/>
</dbReference>
<dbReference type="OrthoDB" id="9764871at2"/>
<evidence type="ECO:0000259" key="2">
    <source>
        <dbReference type="SMART" id="SM00093"/>
    </source>
</evidence>
<protein>
    <submittedName>
        <fullName evidence="3">Serpin family protein</fullName>
    </submittedName>
</protein>
<comment type="similarity">
    <text evidence="1">Belongs to the serpin family.</text>
</comment>
<dbReference type="GO" id="GO:0004867">
    <property type="term" value="F:serine-type endopeptidase inhibitor activity"/>
    <property type="evidence" value="ECO:0007669"/>
    <property type="project" value="InterPro"/>
</dbReference>
<dbReference type="GO" id="GO:0005615">
    <property type="term" value="C:extracellular space"/>
    <property type="evidence" value="ECO:0007669"/>
    <property type="project" value="InterPro"/>
</dbReference>
<evidence type="ECO:0000256" key="1">
    <source>
        <dbReference type="RuleBase" id="RU000411"/>
    </source>
</evidence>